<dbReference type="Proteomes" id="UP000194204">
    <property type="component" value="Unassembled WGS sequence"/>
</dbReference>
<dbReference type="STRING" id="40578.Xbed_03413"/>
<gene>
    <name evidence="1" type="ORF">Xbed_03413</name>
</gene>
<proteinExistence type="predicted"/>
<evidence type="ECO:0000313" key="1">
    <source>
        <dbReference type="EMBL" id="OTA16750.1"/>
    </source>
</evidence>
<organism evidence="1 2">
    <name type="scientific">Xenorhabdus beddingii</name>
    <dbReference type="NCBI Taxonomy" id="40578"/>
    <lineage>
        <taxon>Bacteria</taxon>
        <taxon>Pseudomonadati</taxon>
        <taxon>Pseudomonadota</taxon>
        <taxon>Gammaproteobacteria</taxon>
        <taxon>Enterobacterales</taxon>
        <taxon>Morganellaceae</taxon>
        <taxon>Xenorhabdus</taxon>
    </lineage>
</organism>
<protein>
    <submittedName>
        <fullName evidence="1">Uncharacterized protein</fullName>
    </submittedName>
</protein>
<accession>A0A1Y2SDB2</accession>
<evidence type="ECO:0000313" key="2">
    <source>
        <dbReference type="Proteomes" id="UP000194204"/>
    </source>
</evidence>
<dbReference type="EMBL" id="MUBK01000039">
    <property type="protein sequence ID" value="OTA16750.1"/>
    <property type="molecule type" value="Genomic_DNA"/>
</dbReference>
<name>A0A1Y2SDB2_9GAMM</name>
<reference evidence="1 2" key="1">
    <citation type="submission" date="2017-01" db="EMBL/GenBank/DDBJ databases">
        <title>Deconstructing symbiosis and pathogenesis requirements using a combined genomic-metabolomic approach.</title>
        <authorList>
            <person name="Tobias N.J."/>
            <person name="Wolff H."/>
            <person name="Djahanschiri B."/>
            <person name="Ebersberger I."/>
            <person name="Bode H.B."/>
        </authorList>
    </citation>
    <scope>NUCLEOTIDE SEQUENCE [LARGE SCALE GENOMIC DNA]</scope>
    <source>
        <strain evidence="1 2">DSM 4764</strain>
    </source>
</reference>
<dbReference type="AlphaFoldDB" id="A0A1Y2SDB2"/>
<keyword evidence="2" id="KW-1185">Reference proteome</keyword>
<comment type="caution">
    <text evidence="1">The sequence shown here is derived from an EMBL/GenBank/DDBJ whole genome shotgun (WGS) entry which is preliminary data.</text>
</comment>
<sequence>MRFIIFADVHHYFLQLDVINHDSVNVYTFLYLFIGFGEISIEIHIELSVSSS</sequence>